<feature type="region of interest" description="Disordered" evidence="1">
    <location>
        <begin position="232"/>
        <end position="328"/>
    </location>
</feature>
<accession>D7KBN3</accession>
<evidence type="ECO:0000313" key="5">
    <source>
        <dbReference type="Proteomes" id="UP000008694"/>
    </source>
</evidence>
<evidence type="ECO:0000259" key="3">
    <source>
        <dbReference type="Pfam" id="PF07889"/>
    </source>
</evidence>
<feature type="compositionally biased region" description="Polar residues" evidence="1">
    <location>
        <begin position="235"/>
        <end position="245"/>
    </location>
</feature>
<dbReference type="HOGENOM" id="CLU_056257_2_1_1"/>
<dbReference type="STRING" id="81972.D7KBN3"/>
<name>D7KBN3_ARALL</name>
<dbReference type="Gramene" id="Al_scaffold_0001_2798">
    <property type="protein sequence ID" value="Al_scaffold_0001_2798"/>
    <property type="gene ID" value="Al_scaffold_0001_2798"/>
</dbReference>
<feature type="domain" description="DUF1664" evidence="3">
    <location>
        <begin position="91"/>
        <end position="212"/>
    </location>
</feature>
<organism evidence="5">
    <name type="scientific">Arabidopsis lyrata subsp. lyrata</name>
    <name type="common">Lyre-leaved rock-cress</name>
    <dbReference type="NCBI Taxonomy" id="81972"/>
    <lineage>
        <taxon>Eukaryota</taxon>
        <taxon>Viridiplantae</taxon>
        <taxon>Streptophyta</taxon>
        <taxon>Embryophyta</taxon>
        <taxon>Tracheophyta</taxon>
        <taxon>Spermatophyta</taxon>
        <taxon>Magnoliopsida</taxon>
        <taxon>eudicotyledons</taxon>
        <taxon>Gunneridae</taxon>
        <taxon>Pentapetalae</taxon>
        <taxon>rosids</taxon>
        <taxon>malvids</taxon>
        <taxon>Brassicales</taxon>
        <taxon>Brassicaceae</taxon>
        <taxon>Camelineae</taxon>
        <taxon>Arabidopsis</taxon>
    </lineage>
</organism>
<dbReference type="PANTHER" id="PTHR47289:SF2">
    <property type="entry name" value="TRANSCRIPTION FACTOR, PUTATIVE (DUF1664)-RELATED"/>
    <property type="match status" value="1"/>
</dbReference>
<keyword evidence="2" id="KW-0732">Signal</keyword>
<dbReference type="InterPro" id="IPR012458">
    <property type="entry name" value="DUF1664"/>
</dbReference>
<evidence type="ECO:0000313" key="4">
    <source>
        <dbReference type="EMBL" id="EFH69718.1"/>
    </source>
</evidence>
<evidence type="ECO:0000256" key="1">
    <source>
        <dbReference type="SAM" id="MobiDB-lite"/>
    </source>
</evidence>
<protein>
    <submittedName>
        <fullName evidence="4">Predicted protein</fullName>
    </submittedName>
</protein>
<keyword evidence="5" id="KW-1185">Reference proteome</keyword>
<dbReference type="OrthoDB" id="544175at2759"/>
<proteinExistence type="predicted"/>
<feature type="signal peptide" evidence="2">
    <location>
        <begin position="1"/>
        <end position="22"/>
    </location>
</feature>
<feature type="compositionally biased region" description="Low complexity" evidence="1">
    <location>
        <begin position="300"/>
        <end position="312"/>
    </location>
</feature>
<dbReference type="Proteomes" id="UP000008694">
    <property type="component" value="Unassembled WGS sequence"/>
</dbReference>
<dbReference type="EMBL" id="GL348713">
    <property type="protein sequence ID" value="EFH69718.1"/>
    <property type="molecule type" value="Genomic_DNA"/>
</dbReference>
<dbReference type="AlphaFoldDB" id="D7KBN3"/>
<dbReference type="eggNOG" id="ENOG502QTG9">
    <property type="taxonomic scope" value="Eukaryota"/>
</dbReference>
<dbReference type="PANTHER" id="PTHR47289">
    <property type="entry name" value="TRANSCRIPTION FACTOR, PUTATIVE (DUF1664)-RELATED"/>
    <property type="match status" value="1"/>
</dbReference>
<sequence length="349" mass="37098">MALPLGKLTILIGAGLVGSAFAREGGLPDFSNLVSGAFKMVFKQLKQEEPSKSASKPHNDVLVAQVNSLRHEIQLLGSNRPITIVSTPGSGGKKYGLIIIVGVIGYGYVWWKGWKLPDFMFATRRSLSDACDDVGKQIDGFYSSLSGTKQELGSQVDRVGRRLDANTEVIEQTGREVTELQDGTAIIKDDVKSVFAAVETLANKVYRIEGNQDITLRGVGALHAQCRENKRIQESNKALPSTSSVPALEAAPMTPSSRTLSSPPASPDESQSPSTPNGAQQSRGPLQHTQSMSGLKDINESSSSCETSSNGKYSGGNGASGSSSGVFGRFSIPRIVRARTVVNTVPTTN</sequence>
<feature type="compositionally biased region" description="Polar residues" evidence="1">
    <location>
        <begin position="254"/>
        <end position="293"/>
    </location>
</feature>
<feature type="chain" id="PRO_5003101216" evidence="2">
    <location>
        <begin position="23"/>
        <end position="349"/>
    </location>
</feature>
<dbReference type="KEGG" id="aly:9326779"/>
<reference evidence="5" key="1">
    <citation type="journal article" date="2011" name="Nat. Genet.">
        <title>The Arabidopsis lyrata genome sequence and the basis of rapid genome size change.</title>
        <authorList>
            <person name="Hu T.T."/>
            <person name="Pattyn P."/>
            <person name="Bakker E.G."/>
            <person name="Cao J."/>
            <person name="Cheng J.-F."/>
            <person name="Clark R.M."/>
            <person name="Fahlgren N."/>
            <person name="Fawcett J.A."/>
            <person name="Grimwood J."/>
            <person name="Gundlach H."/>
            <person name="Haberer G."/>
            <person name="Hollister J.D."/>
            <person name="Ossowski S."/>
            <person name="Ottilar R.P."/>
            <person name="Salamov A.A."/>
            <person name="Schneeberger K."/>
            <person name="Spannagl M."/>
            <person name="Wang X."/>
            <person name="Yang L."/>
            <person name="Nasrallah M.E."/>
            <person name="Bergelson J."/>
            <person name="Carrington J.C."/>
            <person name="Gaut B.S."/>
            <person name="Schmutz J."/>
            <person name="Mayer K.F.X."/>
            <person name="Van de Peer Y."/>
            <person name="Grigoriev I.V."/>
            <person name="Nordborg M."/>
            <person name="Weigel D."/>
            <person name="Guo Y.-L."/>
        </authorList>
    </citation>
    <scope>NUCLEOTIDE SEQUENCE [LARGE SCALE GENOMIC DNA]</scope>
    <source>
        <strain evidence="5">cv. MN47</strain>
    </source>
</reference>
<dbReference type="Pfam" id="PF07889">
    <property type="entry name" value="DUF1664"/>
    <property type="match status" value="1"/>
</dbReference>
<gene>
    <name evidence="4" type="ORF">ARALYDRAFT_680475</name>
</gene>
<evidence type="ECO:0000256" key="2">
    <source>
        <dbReference type="SAM" id="SignalP"/>
    </source>
</evidence>